<dbReference type="InterPro" id="IPR053009">
    <property type="entry name" value="Xanthocillin_Biosynth-Assoc"/>
</dbReference>
<evidence type="ECO:0000256" key="2">
    <source>
        <dbReference type="ARBA" id="ARBA00022692"/>
    </source>
</evidence>
<dbReference type="eggNOG" id="KOG2886">
    <property type="taxonomic scope" value="Eukaryota"/>
</dbReference>
<dbReference type="GO" id="GO:0016020">
    <property type="term" value="C:membrane"/>
    <property type="evidence" value="ECO:0007669"/>
    <property type="project" value="UniProtKB-SubCell"/>
</dbReference>
<dbReference type="Pfam" id="PF13664">
    <property type="entry name" value="DUF4149"/>
    <property type="match status" value="1"/>
</dbReference>
<dbReference type="AlphaFoldDB" id="F0XH44"/>
<dbReference type="PANTHER" id="PTHR23241:SF102">
    <property type="entry name" value="LD23009P"/>
    <property type="match status" value="1"/>
</dbReference>
<keyword evidence="3 5" id="KW-1133">Transmembrane helix</keyword>
<feature type="transmembrane region" description="Helical" evidence="5">
    <location>
        <begin position="16"/>
        <end position="41"/>
    </location>
</feature>
<feature type="transmembrane region" description="Helical" evidence="5">
    <location>
        <begin position="160"/>
        <end position="183"/>
    </location>
</feature>
<evidence type="ECO:0000313" key="7">
    <source>
        <dbReference type="EMBL" id="EFX02826.1"/>
    </source>
</evidence>
<keyword evidence="2 5" id="KW-0812">Transmembrane</keyword>
<sequence>MSSILCTLSGLGSYHLLSWGTLIGTQLYQTFVMTKLAYVYLPRPQFMSLQKKAFPVPFGVALALSLTTALTYPAGSVVGLMATGSPNRRDLFFLSVSLGMSLLNLLVFGPRTISALVQRNHQETHDNLKLASSVDLPRDKLTTDMYRAKRAFSTNHAMSIHLNLIGLFATIAYGLSLSSRILIA</sequence>
<name>F0XH44_GROCL</name>
<protein>
    <recommendedName>
        <fullName evidence="6">TMEM205-like domain-containing protein</fullName>
    </recommendedName>
</protein>
<keyword evidence="4 5" id="KW-0472">Membrane</keyword>
<evidence type="ECO:0000259" key="6">
    <source>
        <dbReference type="Pfam" id="PF13664"/>
    </source>
</evidence>
<evidence type="ECO:0000256" key="5">
    <source>
        <dbReference type="SAM" id="Phobius"/>
    </source>
</evidence>
<dbReference type="InParanoid" id="F0XH44"/>
<dbReference type="EMBL" id="GL629769">
    <property type="protein sequence ID" value="EFX02826.1"/>
    <property type="molecule type" value="Genomic_DNA"/>
</dbReference>
<dbReference type="FunCoup" id="F0XH44">
    <property type="interactions" value="71"/>
</dbReference>
<dbReference type="HOGENOM" id="CLU_094297_2_1_1"/>
<accession>F0XH44</accession>
<evidence type="ECO:0000313" key="8">
    <source>
        <dbReference type="Proteomes" id="UP000007796"/>
    </source>
</evidence>
<feature type="transmembrane region" description="Helical" evidence="5">
    <location>
        <begin position="53"/>
        <end position="72"/>
    </location>
</feature>
<dbReference type="InterPro" id="IPR025423">
    <property type="entry name" value="TMEM205-like"/>
</dbReference>
<organism evidence="8">
    <name type="scientific">Grosmannia clavigera (strain kw1407 / UAMH 11150)</name>
    <name type="common">Blue stain fungus</name>
    <name type="synonym">Graphiocladiella clavigera</name>
    <dbReference type="NCBI Taxonomy" id="655863"/>
    <lineage>
        <taxon>Eukaryota</taxon>
        <taxon>Fungi</taxon>
        <taxon>Dikarya</taxon>
        <taxon>Ascomycota</taxon>
        <taxon>Pezizomycotina</taxon>
        <taxon>Sordariomycetes</taxon>
        <taxon>Sordariomycetidae</taxon>
        <taxon>Ophiostomatales</taxon>
        <taxon>Ophiostomataceae</taxon>
        <taxon>Leptographium</taxon>
    </lineage>
</organism>
<gene>
    <name evidence="7" type="ORF">CMQ_2755</name>
</gene>
<dbReference type="Proteomes" id="UP000007796">
    <property type="component" value="Unassembled WGS sequence"/>
</dbReference>
<reference evidence="7 8" key="1">
    <citation type="journal article" date="2011" name="Proc. Natl. Acad. Sci. U.S.A.">
        <title>Genome and transcriptome analyses of the mountain pine beetle-fungal symbiont Grosmannia clavigera, a lodgepole pine pathogen.</title>
        <authorList>
            <person name="DiGuistini S."/>
            <person name="Wang Y."/>
            <person name="Liao N.Y."/>
            <person name="Taylor G."/>
            <person name="Tanguay P."/>
            <person name="Feau N."/>
            <person name="Henrissat B."/>
            <person name="Chan S.K."/>
            <person name="Hesse-Orce U."/>
            <person name="Alamouti S.M."/>
            <person name="Tsui C.K.M."/>
            <person name="Docking R.T."/>
            <person name="Levasseur A."/>
            <person name="Haridas S."/>
            <person name="Robertson G."/>
            <person name="Birol I."/>
            <person name="Holt R.A."/>
            <person name="Marra M.A."/>
            <person name="Hamelin R.C."/>
            <person name="Hirst M."/>
            <person name="Jones S.J.M."/>
            <person name="Bohlmann J."/>
            <person name="Breuil C."/>
        </authorList>
    </citation>
    <scope>NUCLEOTIDE SEQUENCE [LARGE SCALE GENOMIC DNA]</scope>
    <source>
        <strain evidence="8">kw1407 / UAMH 11150</strain>
    </source>
</reference>
<dbReference type="OrthoDB" id="1641132at2759"/>
<feature type="transmembrane region" description="Helical" evidence="5">
    <location>
        <begin position="92"/>
        <end position="109"/>
    </location>
</feature>
<comment type="subcellular location">
    <subcellularLocation>
        <location evidence="1">Membrane</location>
    </subcellularLocation>
</comment>
<dbReference type="GeneID" id="25975779"/>
<keyword evidence="8" id="KW-1185">Reference proteome</keyword>
<dbReference type="RefSeq" id="XP_014172308.1">
    <property type="nucleotide sequence ID" value="XM_014316833.1"/>
</dbReference>
<evidence type="ECO:0000256" key="4">
    <source>
        <dbReference type="ARBA" id="ARBA00023136"/>
    </source>
</evidence>
<evidence type="ECO:0000256" key="1">
    <source>
        <dbReference type="ARBA" id="ARBA00004370"/>
    </source>
</evidence>
<proteinExistence type="predicted"/>
<evidence type="ECO:0000256" key="3">
    <source>
        <dbReference type="ARBA" id="ARBA00022989"/>
    </source>
</evidence>
<dbReference type="PANTHER" id="PTHR23241">
    <property type="entry name" value="LATE EMBRYOGENESIS ABUNDANT PLANTS LEA-RELATED"/>
    <property type="match status" value="1"/>
</dbReference>
<feature type="domain" description="TMEM205-like" evidence="6">
    <location>
        <begin position="17"/>
        <end position="121"/>
    </location>
</feature>